<dbReference type="RefSeq" id="WP_149402540.1">
    <property type="nucleotide sequence ID" value="NZ_BIXY01000047.1"/>
</dbReference>
<accession>A0A5A5TF26</accession>
<name>A0A5A5TF26_9CHLR</name>
<comment type="caution">
    <text evidence="1">The sequence shown here is derived from an EMBL/GenBank/DDBJ whole genome shotgun (WGS) entry which is preliminary data.</text>
</comment>
<protein>
    <submittedName>
        <fullName evidence="1">Uncharacterized protein</fullName>
    </submittedName>
</protein>
<keyword evidence="2" id="KW-1185">Reference proteome</keyword>
<dbReference type="EMBL" id="BIXY01000047">
    <property type="protein sequence ID" value="GCF09609.1"/>
    <property type="molecule type" value="Genomic_DNA"/>
</dbReference>
<dbReference type="AlphaFoldDB" id="A0A5A5TF26"/>
<proteinExistence type="predicted"/>
<dbReference type="Proteomes" id="UP000322530">
    <property type="component" value="Unassembled WGS sequence"/>
</dbReference>
<organism evidence="1 2">
    <name type="scientific">Dictyobacter arantiisoli</name>
    <dbReference type="NCBI Taxonomy" id="2014874"/>
    <lineage>
        <taxon>Bacteria</taxon>
        <taxon>Bacillati</taxon>
        <taxon>Chloroflexota</taxon>
        <taxon>Ktedonobacteria</taxon>
        <taxon>Ktedonobacterales</taxon>
        <taxon>Dictyobacteraceae</taxon>
        <taxon>Dictyobacter</taxon>
    </lineage>
</organism>
<evidence type="ECO:0000313" key="2">
    <source>
        <dbReference type="Proteomes" id="UP000322530"/>
    </source>
</evidence>
<evidence type="ECO:0000313" key="1">
    <source>
        <dbReference type="EMBL" id="GCF09609.1"/>
    </source>
</evidence>
<dbReference type="OrthoDB" id="9978001at2"/>
<reference evidence="1 2" key="1">
    <citation type="submission" date="2019-01" db="EMBL/GenBank/DDBJ databases">
        <title>Draft genome sequence of Dictyobacter sp. Uno17.</title>
        <authorList>
            <person name="Wang C.M."/>
            <person name="Zheng Y."/>
            <person name="Sakai Y."/>
            <person name="Abe K."/>
            <person name="Yokota A."/>
            <person name="Yabe S."/>
        </authorList>
    </citation>
    <scope>NUCLEOTIDE SEQUENCE [LARGE SCALE GENOMIC DNA]</scope>
    <source>
        <strain evidence="1 2">Uno17</strain>
    </source>
</reference>
<sequence length="86" mass="9441">MAEPNYRTIANEVVELGESLFELALQGQAVQHADTTIAGDVEQQAVASEQGLEQEPGYPTEEIRIAADEFFTALRLLLGVPQQNNR</sequence>
<gene>
    <name evidence="1" type="ORF">KDI_31730</name>
</gene>